<feature type="transmembrane region" description="Helical" evidence="1">
    <location>
        <begin position="6"/>
        <end position="29"/>
    </location>
</feature>
<feature type="transmembrane region" description="Helical" evidence="1">
    <location>
        <begin position="41"/>
        <end position="59"/>
    </location>
</feature>
<name>A0A7W6J6M9_9HYPH</name>
<keyword evidence="1" id="KW-0812">Transmembrane</keyword>
<evidence type="ECO:0000313" key="2">
    <source>
        <dbReference type="EMBL" id="MBB4065759.1"/>
    </source>
</evidence>
<evidence type="ECO:0000313" key="3">
    <source>
        <dbReference type="Proteomes" id="UP000528286"/>
    </source>
</evidence>
<dbReference type="PANTHER" id="PTHR34703:SF1">
    <property type="entry name" value="ANTIPORTER SUBUNIT MNHG2-RELATED"/>
    <property type="match status" value="1"/>
</dbReference>
<accession>A0A7W6J6M9</accession>
<dbReference type="NCBIfam" id="NF009314">
    <property type="entry name" value="PRK12674.1-2"/>
    <property type="match status" value="1"/>
</dbReference>
<comment type="caution">
    <text evidence="2">The sequence shown here is derived from an EMBL/GenBank/DDBJ whole genome shotgun (WGS) entry which is preliminary data.</text>
</comment>
<dbReference type="Pfam" id="PF03334">
    <property type="entry name" value="PhaG_MnhG_YufB"/>
    <property type="match status" value="1"/>
</dbReference>
<keyword evidence="3" id="KW-1185">Reference proteome</keyword>
<dbReference type="Proteomes" id="UP000528286">
    <property type="component" value="Unassembled WGS sequence"/>
</dbReference>
<dbReference type="RefSeq" id="WP_183367036.1">
    <property type="nucleotide sequence ID" value="NZ_JACIEZ010000005.1"/>
</dbReference>
<gene>
    <name evidence="2" type="ORF">GGR23_002966</name>
</gene>
<proteinExistence type="predicted"/>
<reference evidence="2 3" key="1">
    <citation type="submission" date="2020-08" db="EMBL/GenBank/DDBJ databases">
        <title>Genomic Encyclopedia of Type Strains, Phase IV (KMG-IV): sequencing the most valuable type-strain genomes for metagenomic binning, comparative biology and taxonomic classification.</title>
        <authorList>
            <person name="Goeker M."/>
        </authorList>
    </citation>
    <scope>NUCLEOTIDE SEQUENCE [LARGE SCALE GENOMIC DNA]</scope>
    <source>
        <strain evidence="2 3">DSM 29853</strain>
    </source>
</reference>
<dbReference type="InterPro" id="IPR005133">
    <property type="entry name" value="PhaG_MnhG_YufB"/>
</dbReference>
<dbReference type="NCBIfam" id="TIGR01300">
    <property type="entry name" value="CPA3_mnhG_phaG"/>
    <property type="match status" value="1"/>
</dbReference>
<feature type="transmembrane region" description="Helical" evidence="1">
    <location>
        <begin position="65"/>
        <end position="88"/>
    </location>
</feature>
<dbReference type="GO" id="GO:0015385">
    <property type="term" value="F:sodium:proton antiporter activity"/>
    <property type="evidence" value="ECO:0007669"/>
    <property type="project" value="TreeGrafter"/>
</dbReference>
<protein>
    <submittedName>
        <fullName evidence="2">Multicomponent Na+:H+ antiporter subunit G</fullName>
    </submittedName>
</protein>
<sequence length="116" mass="12021">MTAAILDYATVLLILAGSFFTLAAAIGILRLPDLFTRMHAASKAGAVGAGLLLIAAGIHTGDAGLAARAVAGFFFLILTSPVSAHLLARAFIVTGNRPDLSRLRHRNRKGEGDSPV</sequence>
<dbReference type="EMBL" id="JACIEZ010000005">
    <property type="protein sequence ID" value="MBB4065759.1"/>
    <property type="molecule type" value="Genomic_DNA"/>
</dbReference>
<keyword evidence="1" id="KW-1133">Transmembrane helix</keyword>
<evidence type="ECO:0000256" key="1">
    <source>
        <dbReference type="SAM" id="Phobius"/>
    </source>
</evidence>
<keyword evidence="1" id="KW-0472">Membrane</keyword>
<organism evidence="2 3">
    <name type="scientific">Gellertiella hungarica</name>
    <dbReference type="NCBI Taxonomy" id="1572859"/>
    <lineage>
        <taxon>Bacteria</taxon>
        <taxon>Pseudomonadati</taxon>
        <taxon>Pseudomonadota</taxon>
        <taxon>Alphaproteobacteria</taxon>
        <taxon>Hyphomicrobiales</taxon>
        <taxon>Rhizobiaceae</taxon>
        <taxon>Gellertiella</taxon>
    </lineage>
</organism>
<dbReference type="AlphaFoldDB" id="A0A7W6J6M9"/>
<dbReference type="PANTHER" id="PTHR34703">
    <property type="entry name" value="ANTIPORTER SUBUNIT MNHG2-RELATED"/>
    <property type="match status" value="1"/>
</dbReference>